<dbReference type="AlphaFoldDB" id="A0A5J9T3K8"/>
<evidence type="ECO:0000256" key="2">
    <source>
        <dbReference type="SAM" id="Phobius"/>
    </source>
</evidence>
<feature type="transmembrane region" description="Helical" evidence="2">
    <location>
        <begin position="74"/>
        <end position="97"/>
    </location>
</feature>
<dbReference type="EMBL" id="RWGY01000051">
    <property type="protein sequence ID" value="TVU05892.1"/>
    <property type="molecule type" value="Genomic_DNA"/>
</dbReference>
<evidence type="ECO:0000256" key="1">
    <source>
        <dbReference type="SAM" id="MobiDB-lite"/>
    </source>
</evidence>
<keyword evidence="2" id="KW-1133">Transmembrane helix</keyword>
<keyword evidence="2" id="KW-0812">Transmembrane</keyword>
<dbReference type="Gramene" id="TVU05892">
    <property type="protein sequence ID" value="TVU05892"/>
    <property type="gene ID" value="EJB05_49076"/>
</dbReference>
<keyword evidence="2" id="KW-0472">Membrane</keyword>
<reference evidence="3 4" key="1">
    <citation type="journal article" date="2019" name="Sci. Rep.">
        <title>A high-quality genome of Eragrostis curvula grass provides insights into Poaceae evolution and supports new strategies to enhance forage quality.</title>
        <authorList>
            <person name="Carballo J."/>
            <person name="Santos B.A.C.M."/>
            <person name="Zappacosta D."/>
            <person name="Garbus I."/>
            <person name="Selva J.P."/>
            <person name="Gallo C.A."/>
            <person name="Diaz A."/>
            <person name="Albertini E."/>
            <person name="Caccamo M."/>
            <person name="Echenique V."/>
        </authorList>
    </citation>
    <scope>NUCLEOTIDE SEQUENCE [LARGE SCALE GENOMIC DNA]</scope>
    <source>
        <strain evidence="4">cv. Victoria</strain>
        <tissue evidence="3">Leaf</tissue>
    </source>
</reference>
<comment type="caution">
    <text evidence="3">The sequence shown here is derived from an EMBL/GenBank/DDBJ whole genome shotgun (WGS) entry which is preliminary data.</text>
</comment>
<gene>
    <name evidence="3" type="ORF">EJB05_49076</name>
</gene>
<sequence>MLQQPPLPAPMGPDAVEEPASPPPLPLSPAHARTAVAAKALMYLCLWSASFGAATVVQALSIPGCQEGCDVNDALLMASMAAFLFTVLFALAAWLLVKRAGLIVEFTEVSGPPSGSFRQDTAPLLAGTLAVLAFWLGDCSACLIVITCFVFLPFTAMHMWRMKLGGNTVAGSI</sequence>
<keyword evidence="4" id="KW-1185">Reference proteome</keyword>
<organism evidence="3 4">
    <name type="scientific">Eragrostis curvula</name>
    <name type="common">weeping love grass</name>
    <dbReference type="NCBI Taxonomy" id="38414"/>
    <lineage>
        <taxon>Eukaryota</taxon>
        <taxon>Viridiplantae</taxon>
        <taxon>Streptophyta</taxon>
        <taxon>Embryophyta</taxon>
        <taxon>Tracheophyta</taxon>
        <taxon>Spermatophyta</taxon>
        <taxon>Magnoliopsida</taxon>
        <taxon>Liliopsida</taxon>
        <taxon>Poales</taxon>
        <taxon>Poaceae</taxon>
        <taxon>PACMAD clade</taxon>
        <taxon>Chloridoideae</taxon>
        <taxon>Eragrostideae</taxon>
        <taxon>Eragrostidinae</taxon>
        <taxon>Eragrostis</taxon>
    </lineage>
</organism>
<feature type="region of interest" description="Disordered" evidence="1">
    <location>
        <begin position="1"/>
        <end position="24"/>
    </location>
</feature>
<feature type="transmembrane region" description="Helical" evidence="2">
    <location>
        <begin position="124"/>
        <end position="154"/>
    </location>
</feature>
<evidence type="ECO:0000313" key="4">
    <source>
        <dbReference type="Proteomes" id="UP000324897"/>
    </source>
</evidence>
<protein>
    <submittedName>
        <fullName evidence="3">Uncharacterized protein</fullName>
    </submittedName>
</protein>
<feature type="non-terminal residue" evidence="3">
    <location>
        <position position="1"/>
    </location>
</feature>
<accession>A0A5J9T3K8</accession>
<dbReference type="Proteomes" id="UP000324897">
    <property type="component" value="Unassembled WGS sequence"/>
</dbReference>
<feature type="compositionally biased region" description="Pro residues" evidence="1">
    <location>
        <begin position="1"/>
        <end position="11"/>
    </location>
</feature>
<name>A0A5J9T3K8_9POAL</name>
<evidence type="ECO:0000313" key="3">
    <source>
        <dbReference type="EMBL" id="TVU05892.1"/>
    </source>
</evidence>
<proteinExistence type="predicted"/>
<feature type="transmembrane region" description="Helical" evidence="2">
    <location>
        <begin position="40"/>
        <end position="62"/>
    </location>
</feature>